<sequence>MWRGSQSVPRRSGLFQQPGLSGVFQQPGLSGLFQQPGLSSLFQHPGLSGLFQHPGLSGVFQQPGLSGVFQQPGLSGVFQQPGLSGLFQQPGLSGLFQHPGLSGLFQQPGLSGLFQQPGLSGVFQQPGLPSLFQQSGLSGVFQHPGLSSLFQHPGLSSLFQQPGLSSLFQQPGLSGLFQQPGLSGVFQQPGPSGLFQHPGLSGLFQQPGLSGLLQQPGLWFPGLSGLFQQPGLSGLFQQPGLSGLFQQPGLSGLFQQPGLSGLFQQPVLFPPVVVPNHGMADNIVAAGTVLPNPVGNSLPGPSQGRNIDKSRKRVRPSSPILGKIQEVVRPQPRFLVMSRVENNEDLKRVSPFILERVINGAAKSEVSIIKLRDGTIMIQTKTDTQSSDIMAISEIPLSNTTHIPVKVEPHRFLNVCKGVVTCYDLDCVSIEDIFNLAKTSSRPVPLVSARDISIGNAPIKSSPPPVPPRNHPRETPPRNHPQETPPSPTRGTPPGPPRGTPPSPPRGTPPSPPRGTPPSPPRGNKLRVAAVESLILASGPPEVGMSGCTGEAIKVSPTGALKKDQRETAGKNIIKKASKALTKPSRKDTTTQSLPNKPKPLLKREVQERLGKARGPKKALNQFLILRDSDMDCEDN</sequence>
<feature type="compositionally biased region" description="Basic and acidic residues" evidence="1">
    <location>
        <begin position="471"/>
        <end position="481"/>
    </location>
</feature>
<organism evidence="2">
    <name type="scientific">Timema douglasi</name>
    <name type="common">Walking stick</name>
    <dbReference type="NCBI Taxonomy" id="61478"/>
    <lineage>
        <taxon>Eukaryota</taxon>
        <taxon>Metazoa</taxon>
        <taxon>Ecdysozoa</taxon>
        <taxon>Arthropoda</taxon>
        <taxon>Hexapoda</taxon>
        <taxon>Insecta</taxon>
        <taxon>Pterygota</taxon>
        <taxon>Neoptera</taxon>
        <taxon>Polyneoptera</taxon>
        <taxon>Phasmatodea</taxon>
        <taxon>Timematodea</taxon>
        <taxon>Timematoidea</taxon>
        <taxon>Timematidae</taxon>
        <taxon>Timema</taxon>
    </lineage>
</organism>
<dbReference type="PANTHER" id="PTHR34231:SF6">
    <property type="entry name" value="AGAP006868-PA"/>
    <property type="match status" value="1"/>
</dbReference>
<evidence type="ECO:0000313" key="2">
    <source>
        <dbReference type="EMBL" id="CAD7201810.1"/>
    </source>
</evidence>
<evidence type="ECO:0000256" key="1">
    <source>
        <dbReference type="SAM" id="MobiDB-lite"/>
    </source>
</evidence>
<dbReference type="AlphaFoldDB" id="A0A7R8ZA13"/>
<reference evidence="2" key="1">
    <citation type="submission" date="2020-11" db="EMBL/GenBank/DDBJ databases">
        <authorList>
            <person name="Tran Van P."/>
        </authorList>
    </citation>
    <scope>NUCLEOTIDE SEQUENCE</scope>
</reference>
<feature type="region of interest" description="Disordered" evidence="1">
    <location>
        <begin position="454"/>
        <end position="524"/>
    </location>
</feature>
<gene>
    <name evidence="2" type="ORF">TDIB3V08_LOCUS8003</name>
</gene>
<feature type="compositionally biased region" description="Pro residues" evidence="1">
    <location>
        <begin position="483"/>
        <end position="521"/>
    </location>
</feature>
<proteinExistence type="predicted"/>
<protein>
    <submittedName>
        <fullName evidence="2">Uncharacterized protein</fullName>
    </submittedName>
</protein>
<dbReference type="EMBL" id="OA568718">
    <property type="protein sequence ID" value="CAD7201810.1"/>
    <property type="molecule type" value="Genomic_DNA"/>
</dbReference>
<accession>A0A7R8ZA13</accession>
<feature type="region of interest" description="Disordered" evidence="1">
    <location>
        <begin position="556"/>
        <end position="599"/>
    </location>
</feature>
<dbReference type="PANTHER" id="PTHR34231">
    <property type="entry name" value="EXS-RELATED PROTEIN"/>
    <property type="match status" value="1"/>
</dbReference>
<name>A0A7R8ZA13_TIMDO</name>
<feature type="region of interest" description="Disordered" evidence="1">
    <location>
        <begin position="294"/>
        <end position="315"/>
    </location>
</feature>